<accession>A0ABR2CCR7</accession>
<proteinExistence type="predicted"/>
<reference evidence="2 3" key="1">
    <citation type="journal article" date="2024" name="G3 (Bethesda)">
        <title>Genome assembly of Hibiscus sabdariffa L. provides insights into metabolisms of medicinal natural products.</title>
        <authorList>
            <person name="Kim T."/>
        </authorList>
    </citation>
    <scope>NUCLEOTIDE SEQUENCE [LARGE SCALE GENOMIC DNA]</scope>
    <source>
        <strain evidence="2">TK-2024</strain>
        <tissue evidence="2">Old leaves</tissue>
    </source>
</reference>
<dbReference type="EMBL" id="JBBPBM010000056">
    <property type="protein sequence ID" value="KAK8517123.1"/>
    <property type="molecule type" value="Genomic_DNA"/>
</dbReference>
<feature type="compositionally biased region" description="Polar residues" evidence="1">
    <location>
        <begin position="9"/>
        <end position="24"/>
    </location>
</feature>
<evidence type="ECO:0000313" key="3">
    <source>
        <dbReference type="Proteomes" id="UP001472677"/>
    </source>
</evidence>
<dbReference type="Proteomes" id="UP001472677">
    <property type="component" value="Unassembled WGS sequence"/>
</dbReference>
<keyword evidence="3" id="KW-1185">Reference proteome</keyword>
<feature type="region of interest" description="Disordered" evidence="1">
    <location>
        <begin position="1"/>
        <end position="77"/>
    </location>
</feature>
<comment type="caution">
    <text evidence="2">The sequence shown here is derived from an EMBL/GenBank/DDBJ whole genome shotgun (WGS) entry which is preliminary data.</text>
</comment>
<name>A0ABR2CCR7_9ROSI</name>
<protein>
    <submittedName>
        <fullName evidence="2">Uncharacterized protein</fullName>
    </submittedName>
</protein>
<organism evidence="2 3">
    <name type="scientific">Hibiscus sabdariffa</name>
    <name type="common">roselle</name>
    <dbReference type="NCBI Taxonomy" id="183260"/>
    <lineage>
        <taxon>Eukaryota</taxon>
        <taxon>Viridiplantae</taxon>
        <taxon>Streptophyta</taxon>
        <taxon>Embryophyta</taxon>
        <taxon>Tracheophyta</taxon>
        <taxon>Spermatophyta</taxon>
        <taxon>Magnoliopsida</taxon>
        <taxon>eudicotyledons</taxon>
        <taxon>Gunneridae</taxon>
        <taxon>Pentapetalae</taxon>
        <taxon>rosids</taxon>
        <taxon>malvids</taxon>
        <taxon>Malvales</taxon>
        <taxon>Malvaceae</taxon>
        <taxon>Malvoideae</taxon>
        <taxon>Hibiscus</taxon>
    </lineage>
</organism>
<evidence type="ECO:0000313" key="2">
    <source>
        <dbReference type="EMBL" id="KAK8517123.1"/>
    </source>
</evidence>
<evidence type="ECO:0000256" key="1">
    <source>
        <dbReference type="SAM" id="MobiDB-lite"/>
    </source>
</evidence>
<feature type="compositionally biased region" description="Basic and acidic residues" evidence="1">
    <location>
        <begin position="56"/>
        <end position="68"/>
    </location>
</feature>
<sequence length="77" mass="8736">MHRRCLAPNYSQNNLQEAKASHSQPSKHTHKPSFNHAKSTRPNTSKLQSNPLRNPTESRIKATPRDSNPEYQNSTAN</sequence>
<feature type="compositionally biased region" description="Polar residues" evidence="1">
    <location>
        <begin position="36"/>
        <end position="55"/>
    </location>
</feature>
<gene>
    <name evidence="2" type="ORF">V6N12_032320</name>
</gene>